<evidence type="ECO:0000256" key="4">
    <source>
        <dbReference type="ARBA" id="ARBA00022695"/>
    </source>
</evidence>
<dbReference type="InterPro" id="IPR036185">
    <property type="entry name" value="DNA_heli_DnaB-like_N_sf"/>
</dbReference>
<keyword evidence="5 12" id="KW-0235">DNA replication</keyword>
<dbReference type="PANTHER" id="PTHR30313:SF2">
    <property type="entry name" value="DNA PRIMASE"/>
    <property type="match status" value="1"/>
</dbReference>
<dbReference type="Pfam" id="PF10410">
    <property type="entry name" value="DnaB_bind"/>
    <property type="match status" value="1"/>
</dbReference>
<proteinExistence type="inferred from homology"/>
<dbReference type="SUPFAM" id="SSF48024">
    <property type="entry name" value="N-terminal domain of DnaB helicase"/>
    <property type="match status" value="1"/>
</dbReference>
<dbReference type="SUPFAM" id="SSF57783">
    <property type="entry name" value="Zinc beta-ribbon"/>
    <property type="match status" value="1"/>
</dbReference>
<comment type="cofactor">
    <cofactor evidence="12 13 14">
        <name>Zn(2+)</name>
        <dbReference type="ChEBI" id="CHEBI:29105"/>
    </cofactor>
    <text evidence="12 13 14">Binds 1 zinc ion per monomer.</text>
</comment>
<dbReference type="InterPro" id="IPR030846">
    <property type="entry name" value="DnaG_bac"/>
</dbReference>
<evidence type="ECO:0000313" key="16">
    <source>
        <dbReference type="EMBL" id="RPF55604.1"/>
    </source>
</evidence>
<keyword evidence="6 12" id="KW-0479">Metal-binding</keyword>
<evidence type="ECO:0000256" key="2">
    <source>
        <dbReference type="ARBA" id="ARBA00022515"/>
    </source>
</evidence>
<feature type="domain" description="Toprim" evidence="15">
    <location>
        <begin position="263"/>
        <end position="344"/>
    </location>
</feature>
<dbReference type="GO" id="GO:0000428">
    <property type="term" value="C:DNA-directed RNA polymerase complex"/>
    <property type="evidence" value="ECO:0007669"/>
    <property type="project" value="UniProtKB-KW"/>
</dbReference>
<dbReference type="EC" id="2.7.7.101" evidence="12"/>
<dbReference type="NCBIfam" id="TIGR01391">
    <property type="entry name" value="dnaG"/>
    <property type="match status" value="1"/>
</dbReference>
<dbReference type="InterPro" id="IPR002694">
    <property type="entry name" value="Znf_CHC2"/>
</dbReference>
<dbReference type="SMART" id="SM00766">
    <property type="entry name" value="DnaG_DnaB_bind"/>
    <property type="match status" value="1"/>
</dbReference>
<protein>
    <recommendedName>
        <fullName evidence="12 13">DNA primase</fullName>
        <ecNumber evidence="12">2.7.7.101</ecNumber>
    </recommendedName>
</protein>
<dbReference type="FunFam" id="3.90.580.10:FF:000001">
    <property type="entry name" value="DNA primase"/>
    <property type="match status" value="1"/>
</dbReference>
<evidence type="ECO:0000256" key="10">
    <source>
        <dbReference type="ARBA" id="ARBA00023125"/>
    </source>
</evidence>
<accession>A0A3N5BD76</accession>
<keyword evidence="9" id="KW-0460">Magnesium</keyword>
<dbReference type="GO" id="GO:0003678">
    <property type="term" value="F:DNA helicase activity"/>
    <property type="evidence" value="ECO:0007669"/>
    <property type="project" value="InterPro"/>
</dbReference>
<evidence type="ECO:0000313" key="17">
    <source>
        <dbReference type="Proteomes" id="UP000276443"/>
    </source>
</evidence>
<evidence type="ECO:0000256" key="7">
    <source>
        <dbReference type="ARBA" id="ARBA00022771"/>
    </source>
</evidence>
<organism evidence="16 17">
    <name type="scientific">Aquisalibacillus elongatus</name>
    <dbReference type="NCBI Taxonomy" id="485577"/>
    <lineage>
        <taxon>Bacteria</taxon>
        <taxon>Bacillati</taxon>
        <taxon>Bacillota</taxon>
        <taxon>Bacilli</taxon>
        <taxon>Bacillales</taxon>
        <taxon>Bacillaceae</taxon>
        <taxon>Aquisalibacillus</taxon>
    </lineage>
</organism>
<dbReference type="GO" id="GO:0005524">
    <property type="term" value="F:ATP binding"/>
    <property type="evidence" value="ECO:0007669"/>
    <property type="project" value="InterPro"/>
</dbReference>
<dbReference type="Gene3D" id="3.40.1360.10">
    <property type="match status" value="1"/>
</dbReference>
<evidence type="ECO:0000256" key="12">
    <source>
        <dbReference type="HAMAP-Rule" id="MF_00974"/>
    </source>
</evidence>
<dbReference type="GO" id="GO:0005737">
    <property type="term" value="C:cytoplasm"/>
    <property type="evidence" value="ECO:0007669"/>
    <property type="project" value="TreeGrafter"/>
</dbReference>
<dbReference type="InterPro" id="IPR016136">
    <property type="entry name" value="DNA_helicase_N/primase_C"/>
</dbReference>
<dbReference type="PANTHER" id="PTHR30313">
    <property type="entry name" value="DNA PRIMASE"/>
    <property type="match status" value="1"/>
</dbReference>
<keyword evidence="3 12" id="KW-0808">Transferase</keyword>
<dbReference type="InterPro" id="IPR019475">
    <property type="entry name" value="DNA_primase_DnaB-bd"/>
</dbReference>
<dbReference type="PIRSF" id="PIRSF002811">
    <property type="entry name" value="DnaG"/>
    <property type="match status" value="1"/>
</dbReference>
<dbReference type="GO" id="GO:0008270">
    <property type="term" value="F:zinc ion binding"/>
    <property type="evidence" value="ECO:0007669"/>
    <property type="project" value="UniProtKB-UniRule"/>
</dbReference>
<dbReference type="Pfam" id="PF01807">
    <property type="entry name" value="Zn_ribbon_DnaG"/>
    <property type="match status" value="1"/>
</dbReference>
<dbReference type="InterPro" id="IPR013264">
    <property type="entry name" value="DNAG_N"/>
</dbReference>
<keyword evidence="4 12" id="KW-0548">Nucleotidyltransferase</keyword>
<comment type="function">
    <text evidence="12 13">RNA polymerase that catalyzes the synthesis of short RNA molecules used as primers for DNA polymerase during DNA replication.</text>
</comment>
<dbReference type="InterPro" id="IPR036977">
    <property type="entry name" value="DNA_primase_Znf_CHC2"/>
</dbReference>
<dbReference type="Proteomes" id="UP000276443">
    <property type="component" value="Unassembled WGS sequence"/>
</dbReference>
<dbReference type="InterPro" id="IPR034151">
    <property type="entry name" value="TOPRIM_DnaG_bac"/>
</dbReference>
<reference evidence="16 17" key="1">
    <citation type="submission" date="2018-11" db="EMBL/GenBank/DDBJ databases">
        <title>Genomic Encyclopedia of Type Strains, Phase IV (KMG-IV): sequencing the most valuable type-strain genomes for metagenomic binning, comparative biology and taxonomic classification.</title>
        <authorList>
            <person name="Goeker M."/>
        </authorList>
    </citation>
    <scope>NUCLEOTIDE SEQUENCE [LARGE SCALE GENOMIC DNA]</scope>
    <source>
        <strain evidence="16 17">DSM 18090</strain>
    </source>
</reference>
<comment type="similarity">
    <text evidence="12 13">Belongs to the DnaG primase family.</text>
</comment>
<comment type="domain">
    <text evidence="12">Contains an N-terminal zinc-binding domain, a central core domain that contains the primase activity, and a C-terminal DnaB-binding domain.</text>
</comment>
<dbReference type="OrthoDB" id="9803773at2"/>
<dbReference type="InterPro" id="IPR013173">
    <property type="entry name" value="DNA_primase_DnaG_DnaB-bd_dom"/>
</dbReference>
<comment type="subunit">
    <text evidence="12">Monomer. Interacts with DnaB.</text>
</comment>
<sequence length="606" mass="69781">MVNKIPQETIDTIMRNNDIVDVISEYMKLTKKGRNYFGLCPFHGEDTPSFSVSPEKQIFHCFGCGKGGSAATFLMEIEEISFIEAVEALANKSGDALPEEYLARQQRGPSYTDEQQDVLQAYEWSNKLFHHVLKHTKDGKNAHDYLINRGFSEEAIEEFQIGYSPLKDQFLGAFLQGKGFKVENLVEFGLLSSRDGNSFFDRFQGRVIFPIHNHQGKIVAYGGRSIQDEIEPKYLNSPESSLFQKNKILYNFHKARKHFQKLNRVVLFEGYADVIKAHQAGVKNGVATMGTSLSETHTKILSHYVDEVIICFDGDQPGRDASYKAANIIKKAGMYARVANLPNEMDPDDYYQEHGSEAFQNLIDSAENYVSFALEYIKKNYNLNIDHDRVKYVEKALDIVAEVDQAVERGFYLNELEETFNLDKQTLTQEIEQRRRIKQQTKAQDNYVKKSSIEHNNWNKNQKLYSAYQNAERHLIAHMLQDPYIADRVQDRLGSSFNIEDHQVLVTYLYAYYEEGNEPDVSQFVERLPDNSTKQLVTELALLPINDTLGEEELDDYFNAINRENEWSKELRTLKQMLKQAEKENDPQSAARIGMKIIELKKKHTT</sequence>
<dbReference type="CDD" id="cd03364">
    <property type="entry name" value="TOPRIM_DnaG_primases"/>
    <property type="match status" value="1"/>
</dbReference>
<dbReference type="RefSeq" id="WP_124219410.1">
    <property type="nucleotide sequence ID" value="NZ_RKRF01000007.1"/>
</dbReference>
<gene>
    <name evidence="12" type="primary">dnaG</name>
    <name evidence="16" type="ORF">EDC24_0482</name>
</gene>
<keyword evidence="10 12" id="KW-0238">DNA-binding</keyword>
<keyword evidence="11 12" id="KW-0804">Transcription</keyword>
<comment type="caution">
    <text evidence="16">The sequence shown here is derived from an EMBL/GenBank/DDBJ whole genome shotgun (WGS) entry which is preliminary data.</text>
</comment>
<feature type="zinc finger region" description="CHC2-type" evidence="12 14">
    <location>
        <begin position="40"/>
        <end position="64"/>
    </location>
</feature>
<keyword evidence="1 12" id="KW-0240">DNA-directed RNA polymerase</keyword>
<comment type="catalytic activity">
    <reaction evidence="12">
        <text>ssDNA + n NTP = ssDNA/pppN(pN)n-1 hybrid + (n-1) diphosphate.</text>
        <dbReference type="EC" id="2.7.7.101"/>
    </reaction>
</comment>
<evidence type="ECO:0000256" key="5">
    <source>
        <dbReference type="ARBA" id="ARBA00022705"/>
    </source>
</evidence>
<dbReference type="PROSITE" id="PS50880">
    <property type="entry name" value="TOPRIM"/>
    <property type="match status" value="1"/>
</dbReference>
<dbReference type="HAMAP" id="MF_00974">
    <property type="entry name" value="DNA_primase_DnaG"/>
    <property type="match status" value="1"/>
</dbReference>
<name>A0A3N5BD76_9BACI</name>
<evidence type="ECO:0000256" key="1">
    <source>
        <dbReference type="ARBA" id="ARBA00022478"/>
    </source>
</evidence>
<dbReference type="AlphaFoldDB" id="A0A3N5BD76"/>
<keyword evidence="2 12" id="KW-0639">Primosome</keyword>
<evidence type="ECO:0000256" key="6">
    <source>
        <dbReference type="ARBA" id="ARBA00022723"/>
    </source>
</evidence>
<keyword evidence="7 12" id="KW-0863">Zinc-finger</keyword>
<keyword evidence="8 12" id="KW-0862">Zinc</keyword>
<dbReference type="GO" id="GO:0003677">
    <property type="term" value="F:DNA binding"/>
    <property type="evidence" value="ECO:0007669"/>
    <property type="project" value="UniProtKB-KW"/>
</dbReference>
<dbReference type="EMBL" id="RKRF01000007">
    <property type="protein sequence ID" value="RPF55604.1"/>
    <property type="molecule type" value="Genomic_DNA"/>
</dbReference>
<dbReference type="Gene3D" id="3.90.980.10">
    <property type="entry name" value="DNA primase, catalytic core, N-terminal domain"/>
    <property type="match status" value="1"/>
</dbReference>
<dbReference type="Gene3D" id="3.90.580.10">
    <property type="entry name" value="Zinc finger, CHC2-type domain"/>
    <property type="match status" value="1"/>
</dbReference>
<dbReference type="InterPro" id="IPR006171">
    <property type="entry name" value="TOPRIM_dom"/>
</dbReference>
<evidence type="ECO:0000259" key="15">
    <source>
        <dbReference type="PROSITE" id="PS50880"/>
    </source>
</evidence>
<dbReference type="Pfam" id="PF08275">
    <property type="entry name" value="DNAG_N"/>
    <property type="match status" value="1"/>
</dbReference>
<evidence type="ECO:0000256" key="8">
    <source>
        <dbReference type="ARBA" id="ARBA00022833"/>
    </source>
</evidence>
<dbReference type="SMART" id="SM00400">
    <property type="entry name" value="ZnF_CHCC"/>
    <property type="match status" value="1"/>
</dbReference>
<evidence type="ECO:0000256" key="13">
    <source>
        <dbReference type="PIRNR" id="PIRNR002811"/>
    </source>
</evidence>
<dbReference type="Pfam" id="PF13155">
    <property type="entry name" value="Toprim_2"/>
    <property type="match status" value="1"/>
</dbReference>
<dbReference type="InterPro" id="IPR006295">
    <property type="entry name" value="DNA_primase_DnaG"/>
</dbReference>
<dbReference type="GO" id="GO:0003899">
    <property type="term" value="F:DNA-directed RNA polymerase activity"/>
    <property type="evidence" value="ECO:0007669"/>
    <property type="project" value="UniProtKB-UniRule"/>
</dbReference>
<evidence type="ECO:0000256" key="3">
    <source>
        <dbReference type="ARBA" id="ARBA00022679"/>
    </source>
</evidence>
<dbReference type="InterPro" id="IPR050219">
    <property type="entry name" value="DnaG_primase"/>
</dbReference>
<dbReference type="SMART" id="SM00493">
    <property type="entry name" value="TOPRIM"/>
    <property type="match status" value="1"/>
</dbReference>
<dbReference type="SUPFAM" id="SSF56731">
    <property type="entry name" value="DNA primase core"/>
    <property type="match status" value="1"/>
</dbReference>
<dbReference type="Gene3D" id="1.10.860.10">
    <property type="entry name" value="DNAb Helicase, Chain A"/>
    <property type="match status" value="1"/>
</dbReference>
<dbReference type="InterPro" id="IPR037068">
    <property type="entry name" value="DNA_primase_core_N_sf"/>
</dbReference>
<evidence type="ECO:0000256" key="11">
    <source>
        <dbReference type="ARBA" id="ARBA00023163"/>
    </source>
</evidence>
<dbReference type="GO" id="GO:1990077">
    <property type="term" value="C:primosome complex"/>
    <property type="evidence" value="ECO:0007669"/>
    <property type="project" value="UniProtKB-KW"/>
</dbReference>
<evidence type="ECO:0000256" key="14">
    <source>
        <dbReference type="PIRSR" id="PIRSR002811-1"/>
    </source>
</evidence>
<evidence type="ECO:0000256" key="9">
    <source>
        <dbReference type="ARBA" id="ARBA00022842"/>
    </source>
</evidence>
<dbReference type="GO" id="GO:0006269">
    <property type="term" value="P:DNA replication, synthesis of primer"/>
    <property type="evidence" value="ECO:0007669"/>
    <property type="project" value="UniProtKB-UniRule"/>
</dbReference>
<keyword evidence="17" id="KW-1185">Reference proteome</keyword>